<dbReference type="Gene3D" id="1.10.1740.10">
    <property type="match status" value="1"/>
</dbReference>
<dbReference type="Gene3D" id="3.20.20.80">
    <property type="entry name" value="Glycosidases"/>
    <property type="match status" value="1"/>
</dbReference>
<comment type="caution">
    <text evidence="2">The sequence shown here is derived from an EMBL/GenBank/DDBJ whole genome shotgun (WGS) entry which is preliminary data.</text>
</comment>
<reference evidence="2 3" key="1">
    <citation type="submission" date="2018-04" db="EMBL/GenBank/DDBJ databases">
        <title>Genomic Encyclopedia of Type Strains, Phase III (KMG-III): the genomes of soil and plant-associated and newly described type strains.</title>
        <authorList>
            <person name="Whitman W."/>
        </authorList>
    </citation>
    <scope>NUCLEOTIDE SEQUENCE [LARGE SCALE GENOMIC DNA]</scope>
    <source>
        <strain evidence="2 3">NW12</strain>
    </source>
</reference>
<accession>A0A2T4YLK2</accession>
<name>A0A2T4YLK2_9SPHN</name>
<dbReference type="SMART" id="SM00642">
    <property type="entry name" value="Aamy"/>
    <property type="match status" value="1"/>
</dbReference>
<dbReference type="Pfam" id="PF00128">
    <property type="entry name" value="Alpha-amylase"/>
    <property type="match status" value="1"/>
</dbReference>
<dbReference type="GO" id="GO:0005975">
    <property type="term" value="P:carbohydrate metabolic process"/>
    <property type="evidence" value="ECO:0007669"/>
    <property type="project" value="InterPro"/>
</dbReference>
<feature type="domain" description="Glycosyl hydrolase family 13 catalytic" evidence="1">
    <location>
        <begin position="75"/>
        <end position="515"/>
    </location>
</feature>
<dbReference type="InterPro" id="IPR006047">
    <property type="entry name" value="GH13_cat_dom"/>
</dbReference>
<proteinExistence type="predicted"/>
<organism evidence="2 3">
    <name type="scientific">Sphingomonas aerolata</name>
    <dbReference type="NCBI Taxonomy" id="185951"/>
    <lineage>
        <taxon>Bacteria</taxon>
        <taxon>Pseudomonadati</taxon>
        <taxon>Pseudomonadota</taxon>
        <taxon>Alphaproteobacteria</taxon>
        <taxon>Sphingomonadales</taxon>
        <taxon>Sphingomonadaceae</taxon>
        <taxon>Sphingomonas</taxon>
    </lineage>
</organism>
<dbReference type="EMBL" id="PZZN01000004">
    <property type="protein sequence ID" value="PTM44145.1"/>
    <property type="molecule type" value="Genomic_DNA"/>
</dbReference>
<dbReference type="InterPro" id="IPR017853">
    <property type="entry name" value="GH"/>
</dbReference>
<dbReference type="SUPFAM" id="SSF51445">
    <property type="entry name" value="(Trans)glycosidases"/>
    <property type="match status" value="1"/>
</dbReference>
<dbReference type="RefSeq" id="WP_107934378.1">
    <property type="nucleotide sequence ID" value="NZ_PZZN01000004.1"/>
</dbReference>
<sequence length="600" mass="64865">MRVSSPTERRLAALGPRLRRQLERLYGSTGLAIWPRLEAILRERAAERPAAMAALDEARLADPDWFVAPDMLGYSTYVDRFAGTVEGLIGHVDHLESLGVRYLHLLALLKAREGDSDGGFAVADYLSVEPRLGTMADVERLAARLREGRISLCVDLALNHTADDHAWAQAARDGDPHYRAFYHVLGDDEAQAYEADLLQVFPTTAPGNFTHVPAMGGQVWTTFYPFQWDLNWANPEVMLAIVDTMLRLANHGFEAFRLDSIAFLWKQLGTDCRNRPQAHYIVRALRAALDIVAPATLLKAEAIVPTALVPPYFGADEGSDWDGGFEPECHLVYNNSLMVAGWVGLAEQSAALPHAIVAASGGLPRGANWLSYARCHDDIGWGAVIGDLAGIDPDPVARLTIAAKFLDGADGSWARGEPFQSDGSVLHGSNGTMASLAGLEAARTDEEREHAFRRIALLNALSIASGGLATLYMGDEAGLLNDHSYRDDPDRAHEGRWLHRPVMDWDALDRVAALRISGDIRALRTARIASGGAGAPATIATSTSALLGIACGSDRVFLNFSPHAVQVGDLAGWHDRVADTPIGDDAMIGPWSVLWAGPSA</sequence>
<keyword evidence="3" id="KW-1185">Reference proteome</keyword>
<evidence type="ECO:0000313" key="2">
    <source>
        <dbReference type="EMBL" id="PTM44145.1"/>
    </source>
</evidence>
<dbReference type="PANTHER" id="PTHR10357">
    <property type="entry name" value="ALPHA-AMYLASE FAMILY MEMBER"/>
    <property type="match status" value="1"/>
</dbReference>
<dbReference type="AlphaFoldDB" id="A0A2T4YLK2"/>
<evidence type="ECO:0000259" key="1">
    <source>
        <dbReference type="SMART" id="SM00642"/>
    </source>
</evidence>
<dbReference type="Gene3D" id="3.90.400.10">
    <property type="entry name" value="Oligo-1,6-glucosidase, Domain 2"/>
    <property type="match status" value="1"/>
</dbReference>
<gene>
    <name evidence="2" type="ORF">C8J24_3419</name>
</gene>
<protein>
    <submittedName>
        <fullName evidence="2">Maltopentaose-forming alpha-amylase</fullName>
    </submittedName>
</protein>
<dbReference type="Proteomes" id="UP000240996">
    <property type="component" value="Unassembled WGS sequence"/>
</dbReference>
<evidence type="ECO:0000313" key="3">
    <source>
        <dbReference type="Proteomes" id="UP000240996"/>
    </source>
</evidence>
<dbReference type="InterPro" id="IPR045857">
    <property type="entry name" value="O16G_dom_2"/>
</dbReference>
<dbReference type="PANTHER" id="PTHR10357:SF213">
    <property type="entry name" value="ALPHA AMYLASE CATALYTIC REGION"/>
    <property type="match status" value="1"/>
</dbReference>